<dbReference type="EMBL" id="LJZQ01000008">
    <property type="protein sequence ID" value="KPQ29106.1"/>
    <property type="molecule type" value="Genomic_DNA"/>
</dbReference>
<dbReference type="Proteomes" id="UP000050416">
    <property type="component" value="Unassembled WGS sequence"/>
</dbReference>
<gene>
    <name evidence="2" type="ORF">HLUCCX14_07470</name>
</gene>
<reference evidence="2 3" key="1">
    <citation type="submission" date="2015-09" db="EMBL/GenBank/DDBJ databases">
        <title>Identification and resolution of microdiversity through metagenomic sequencing of parallel consortia.</title>
        <authorList>
            <person name="Nelson W.C."/>
            <person name="Romine M.F."/>
            <person name="Lindemann S.R."/>
        </authorList>
    </citation>
    <scope>NUCLEOTIDE SEQUENCE [LARGE SCALE GENOMIC DNA]</scope>
    <source>
        <strain evidence="2">HL-55</strain>
    </source>
</reference>
<dbReference type="STRING" id="1305731.GCA_000934705_00585"/>
<feature type="transmembrane region" description="Helical" evidence="1">
    <location>
        <begin position="354"/>
        <end position="372"/>
    </location>
</feature>
<feature type="transmembrane region" description="Helical" evidence="1">
    <location>
        <begin position="55"/>
        <end position="76"/>
    </location>
</feature>
<organism evidence="2 3">
    <name type="scientific">Marinobacter excellens HL-55</name>
    <dbReference type="NCBI Taxonomy" id="1305731"/>
    <lineage>
        <taxon>Bacteria</taxon>
        <taxon>Pseudomonadati</taxon>
        <taxon>Pseudomonadota</taxon>
        <taxon>Gammaproteobacteria</taxon>
        <taxon>Pseudomonadales</taxon>
        <taxon>Marinobacteraceae</taxon>
        <taxon>Marinobacter</taxon>
    </lineage>
</organism>
<proteinExistence type="predicted"/>
<feature type="transmembrane region" description="Helical" evidence="1">
    <location>
        <begin position="96"/>
        <end position="118"/>
    </location>
</feature>
<evidence type="ECO:0000313" key="2">
    <source>
        <dbReference type="EMBL" id="KPQ29106.1"/>
    </source>
</evidence>
<feature type="transmembrane region" description="Helical" evidence="1">
    <location>
        <begin position="27"/>
        <end position="43"/>
    </location>
</feature>
<keyword evidence="1" id="KW-1133">Transmembrane helix</keyword>
<dbReference type="OrthoDB" id="703085at2"/>
<evidence type="ECO:0000256" key="1">
    <source>
        <dbReference type="SAM" id="Phobius"/>
    </source>
</evidence>
<evidence type="ECO:0000313" key="3">
    <source>
        <dbReference type="Proteomes" id="UP000050416"/>
    </source>
</evidence>
<feature type="transmembrane region" description="Helical" evidence="1">
    <location>
        <begin position="302"/>
        <end position="324"/>
    </location>
</feature>
<feature type="transmembrane region" description="Helical" evidence="1">
    <location>
        <begin position="172"/>
        <end position="202"/>
    </location>
</feature>
<comment type="caution">
    <text evidence="2">The sequence shown here is derived from an EMBL/GenBank/DDBJ whole genome shotgun (WGS) entry which is preliminary data.</text>
</comment>
<dbReference type="AlphaFoldDB" id="A0A0N8KKU4"/>
<name>A0A0N8KKU4_9GAMM</name>
<protein>
    <recommendedName>
        <fullName evidence="4">O-antigen ligase like membrane protein</fullName>
    </recommendedName>
</protein>
<feature type="transmembrane region" description="Helical" evidence="1">
    <location>
        <begin position="331"/>
        <end position="348"/>
    </location>
</feature>
<sequence length="380" mass="43020">MMMSNFAVVIIGLLSLLVKYKFNSTLIFSSLILLAFFIFYYLLSEAGFGHSDPEVYIMFLRLLIYFFSAFFIARLFRSNGLDWSDLLKAVVLSTTVNSAFVIVFFSSSELALIASLILDYDSQLNWIETGHRIFDISIGGGASASFTFSFVFFISLFLFLKEKNYFYVFQSLVIFLAIVLMGRTGLYFSAVFIMIFLFLCTIKESNSLVFIRKFVPVLVVFLFILAPIIFYSGVGEVVKDSQNFAWLTQGFFSGEVNHTARAIGSMWSFPDDELGLLFGELNLGRNENLPYVKSDIGYVRLVYGYGLITTSVMVFGFLFFLTYLHTKNSSVVSALAILLYVAILLMNFKELHLASRGTFLVLFMLVSASILLDKGQRRDT</sequence>
<feature type="transmembrane region" description="Helical" evidence="1">
    <location>
        <begin position="138"/>
        <end position="160"/>
    </location>
</feature>
<keyword evidence="1" id="KW-0812">Transmembrane</keyword>
<accession>A0A0N8KKU4</accession>
<dbReference type="PATRIC" id="fig|1305731.5.peg.309"/>
<evidence type="ECO:0008006" key="4">
    <source>
        <dbReference type="Google" id="ProtNLM"/>
    </source>
</evidence>
<feature type="transmembrane region" description="Helical" evidence="1">
    <location>
        <begin position="214"/>
        <end position="234"/>
    </location>
</feature>
<keyword evidence="1" id="KW-0472">Membrane</keyword>